<reference evidence="1" key="2">
    <citation type="submission" date="2020-09" db="EMBL/GenBank/DDBJ databases">
        <authorList>
            <person name="Sun Q."/>
            <person name="Zhou Y."/>
        </authorList>
    </citation>
    <scope>NUCLEOTIDE SEQUENCE</scope>
    <source>
        <strain evidence="1">CGMCC 4.7430</strain>
    </source>
</reference>
<sequence length="49" mass="4575">MIGAEPQVGAAETGDVPVAWGCGLLAPGAAQAAASAPMAITTATPDLPG</sequence>
<protein>
    <submittedName>
        <fullName evidence="1">Uncharacterized protein</fullName>
    </submittedName>
</protein>
<accession>A0A918E8N5</accession>
<comment type="caution">
    <text evidence="1">The sequence shown here is derived from an EMBL/GenBank/DDBJ whole genome shotgun (WGS) entry which is preliminary data.</text>
</comment>
<dbReference type="AlphaFoldDB" id="A0A918E8N5"/>
<reference evidence="1" key="1">
    <citation type="journal article" date="2014" name="Int. J. Syst. Evol. Microbiol.">
        <title>Complete genome sequence of Corynebacterium casei LMG S-19264T (=DSM 44701T), isolated from a smear-ripened cheese.</title>
        <authorList>
            <consortium name="US DOE Joint Genome Institute (JGI-PGF)"/>
            <person name="Walter F."/>
            <person name="Albersmeier A."/>
            <person name="Kalinowski J."/>
            <person name="Ruckert C."/>
        </authorList>
    </citation>
    <scope>NUCLEOTIDE SEQUENCE</scope>
    <source>
        <strain evidence="1">CGMCC 4.7430</strain>
    </source>
</reference>
<evidence type="ECO:0000313" key="1">
    <source>
        <dbReference type="EMBL" id="GGP13118.1"/>
    </source>
</evidence>
<proteinExistence type="predicted"/>
<keyword evidence="2" id="KW-1185">Reference proteome</keyword>
<dbReference type="EMBL" id="BMNK01000013">
    <property type="protein sequence ID" value="GGP13118.1"/>
    <property type="molecule type" value="Genomic_DNA"/>
</dbReference>
<organism evidence="1 2">
    <name type="scientific">Nonomuraea glycinis</name>
    <dbReference type="NCBI Taxonomy" id="2047744"/>
    <lineage>
        <taxon>Bacteria</taxon>
        <taxon>Bacillati</taxon>
        <taxon>Actinomycetota</taxon>
        <taxon>Actinomycetes</taxon>
        <taxon>Streptosporangiales</taxon>
        <taxon>Streptosporangiaceae</taxon>
        <taxon>Nonomuraea</taxon>
    </lineage>
</organism>
<gene>
    <name evidence="1" type="ORF">GCM10012278_63620</name>
</gene>
<dbReference type="Proteomes" id="UP000660745">
    <property type="component" value="Unassembled WGS sequence"/>
</dbReference>
<evidence type="ECO:0000313" key="2">
    <source>
        <dbReference type="Proteomes" id="UP000660745"/>
    </source>
</evidence>
<name>A0A918E8N5_9ACTN</name>